<evidence type="ECO:0000313" key="3">
    <source>
        <dbReference type="Proteomes" id="UP000056968"/>
    </source>
</evidence>
<dbReference type="RefSeq" id="WP_062064323.1">
    <property type="nucleotide sequence ID" value="NZ_CP013264.1"/>
</dbReference>
<dbReference type="Gene3D" id="3.10.450.50">
    <property type="match status" value="1"/>
</dbReference>
<dbReference type="InterPro" id="IPR032710">
    <property type="entry name" value="NTF2-like_dom_sf"/>
</dbReference>
<reference evidence="2 3" key="1">
    <citation type="submission" date="2015-11" db="EMBL/GenBank/DDBJ databases">
        <title>A Two-component Flavoprotein Monooxygenase System MeaXY Responsible for para-Hydroxylation of 2-Methyl-6-ethylaniline and 2,6-Diethylaniline in Sphingobium baderi DE-13.</title>
        <authorList>
            <person name="Cheng M."/>
            <person name="Meng Q."/>
            <person name="Yang Y."/>
            <person name="Chu C."/>
            <person name="Yan X."/>
            <person name="He J."/>
            <person name="Li S."/>
        </authorList>
    </citation>
    <scope>NUCLEOTIDE SEQUENCE [LARGE SCALE GENOMIC DNA]</scope>
    <source>
        <strain evidence="2 3">DE-13</strain>
    </source>
</reference>
<gene>
    <name evidence="2" type="ORF">ATN00_09940</name>
</gene>
<evidence type="ECO:0000313" key="2">
    <source>
        <dbReference type="EMBL" id="ALR20578.1"/>
    </source>
</evidence>
<dbReference type="KEGG" id="sbd:ATN00_09940"/>
<dbReference type="InterPro" id="IPR037401">
    <property type="entry name" value="SnoaL-like"/>
</dbReference>
<dbReference type="EMBL" id="CP013264">
    <property type="protein sequence ID" value="ALR20578.1"/>
    <property type="molecule type" value="Genomic_DNA"/>
</dbReference>
<evidence type="ECO:0000259" key="1">
    <source>
        <dbReference type="Pfam" id="PF12680"/>
    </source>
</evidence>
<sequence length="134" mass="14941">MDTTRANALADRLLESFNNGDMDGIESCLHAEARAEFPFAPPPMPTAVSGRDAVMAMFRDGRANFRRMALTPSRFYWCPDESTLVMEAQSDAELANGTSYRNGYVFLIGIRDECVILWREYFNSLVVVEAMAAG</sequence>
<feature type="domain" description="SnoaL-like" evidence="1">
    <location>
        <begin position="11"/>
        <end position="113"/>
    </location>
</feature>
<dbReference type="AlphaFoldDB" id="A0A0S3EYS8"/>
<organism evidence="2 3">
    <name type="scientific">Sphingobium baderi</name>
    <dbReference type="NCBI Taxonomy" id="1332080"/>
    <lineage>
        <taxon>Bacteria</taxon>
        <taxon>Pseudomonadati</taxon>
        <taxon>Pseudomonadota</taxon>
        <taxon>Alphaproteobacteria</taxon>
        <taxon>Sphingomonadales</taxon>
        <taxon>Sphingomonadaceae</taxon>
        <taxon>Sphingobium</taxon>
    </lineage>
</organism>
<keyword evidence="3" id="KW-1185">Reference proteome</keyword>
<dbReference type="Pfam" id="PF12680">
    <property type="entry name" value="SnoaL_2"/>
    <property type="match status" value="1"/>
</dbReference>
<dbReference type="Proteomes" id="UP000056968">
    <property type="component" value="Chromosome"/>
</dbReference>
<dbReference type="SUPFAM" id="SSF54427">
    <property type="entry name" value="NTF2-like"/>
    <property type="match status" value="1"/>
</dbReference>
<accession>A0A0S3EYS8</accession>
<proteinExistence type="predicted"/>
<dbReference type="OrthoDB" id="3436119at2"/>
<protein>
    <recommendedName>
        <fullName evidence="1">SnoaL-like domain-containing protein</fullName>
    </recommendedName>
</protein>
<name>A0A0S3EYS8_9SPHN</name>